<organism evidence="2 3">
    <name type="scientific">Sphingobacterium alimentarium</name>
    <dbReference type="NCBI Taxonomy" id="797292"/>
    <lineage>
        <taxon>Bacteria</taxon>
        <taxon>Pseudomonadati</taxon>
        <taxon>Bacteroidota</taxon>
        <taxon>Sphingobacteriia</taxon>
        <taxon>Sphingobacteriales</taxon>
        <taxon>Sphingobacteriaceae</taxon>
        <taxon>Sphingobacterium</taxon>
    </lineage>
</organism>
<feature type="transmembrane region" description="Helical" evidence="1">
    <location>
        <begin position="35"/>
        <end position="57"/>
    </location>
</feature>
<evidence type="ECO:0000256" key="1">
    <source>
        <dbReference type="SAM" id="Phobius"/>
    </source>
</evidence>
<dbReference type="RefSeq" id="WP_132777224.1">
    <property type="nucleotide sequence ID" value="NZ_SMBZ01000011.1"/>
</dbReference>
<dbReference type="AlphaFoldDB" id="A0A4R3VXX6"/>
<dbReference type="EMBL" id="SMBZ01000011">
    <property type="protein sequence ID" value="TCV17139.1"/>
    <property type="molecule type" value="Genomic_DNA"/>
</dbReference>
<accession>A0A4R3VXX6</accession>
<sequence>MKKTIIFLFLGMLLSIILVNYTGIRDVKFFETTELITFIGVLLGFSLTLYTFGLTIIKDVYKSINLLKFRDKKKKVVIKNYLKDMFSEIEDNIKVMFFSIVFVFVSALLGTTQNPFGMDVEYLEIPKTLNVFLFIISSYAMYDIIYSLFLISKLIFGNSKNKL</sequence>
<comment type="caution">
    <text evidence="2">The sequence shown here is derived from an EMBL/GenBank/DDBJ whole genome shotgun (WGS) entry which is preliminary data.</text>
</comment>
<gene>
    <name evidence="2" type="ORF">EDC17_101156</name>
</gene>
<keyword evidence="1" id="KW-0812">Transmembrane</keyword>
<feature type="transmembrane region" description="Helical" evidence="1">
    <location>
        <begin position="131"/>
        <end position="156"/>
    </location>
</feature>
<dbReference type="Proteomes" id="UP000295197">
    <property type="component" value="Unassembled WGS sequence"/>
</dbReference>
<reference evidence="2 3" key="1">
    <citation type="submission" date="2019-03" db="EMBL/GenBank/DDBJ databases">
        <title>Genomic Encyclopedia of Type Strains, Phase IV (KMG-IV): sequencing the most valuable type-strain genomes for metagenomic binning, comparative biology and taxonomic classification.</title>
        <authorList>
            <person name="Goeker M."/>
        </authorList>
    </citation>
    <scope>NUCLEOTIDE SEQUENCE [LARGE SCALE GENOMIC DNA]</scope>
    <source>
        <strain evidence="2 3">DSM 22362</strain>
    </source>
</reference>
<keyword evidence="1" id="KW-1133">Transmembrane helix</keyword>
<keyword evidence="3" id="KW-1185">Reference proteome</keyword>
<evidence type="ECO:0000313" key="3">
    <source>
        <dbReference type="Proteomes" id="UP000295197"/>
    </source>
</evidence>
<keyword evidence="1" id="KW-0472">Membrane</keyword>
<evidence type="ECO:0000313" key="2">
    <source>
        <dbReference type="EMBL" id="TCV17139.1"/>
    </source>
</evidence>
<name>A0A4R3VXX6_9SPHI</name>
<proteinExistence type="predicted"/>
<protein>
    <submittedName>
        <fullName evidence="2">Uncharacterized protein</fullName>
    </submittedName>
</protein>
<dbReference type="OrthoDB" id="9889274at2"/>
<feature type="transmembrane region" description="Helical" evidence="1">
    <location>
        <begin position="5"/>
        <end position="23"/>
    </location>
</feature>
<feature type="transmembrane region" description="Helical" evidence="1">
    <location>
        <begin position="93"/>
        <end position="111"/>
    </location>
</feature>